<feature type="region of interest" description="Disordered" evidence="1">
    <location>
        <begin position="26"/>
        <end position="53"/>
    </location>
</feature>
<dbReference type="EnsemblPlants" id="OPUNC01G37280.1">
    <property type="protein sequence ID" value="OPUNC01G37280.1"/>
    <property type="gene ID" value="OPUNC01G37280"/>
</dbReference>
<keyword evidence="3" id="KW-1185">Reference proteome</keyword>
<dbReference type="Proteomes" id="UP000026962">
    <property type="component" value="Chromosome 1"/>
</dbReference>
<dbReference type="HOGENOM" id="CLU_1456688_0_0_1"/>
<proteinExistence type="predicted"/>
<organism evidence="2">
    <name type="scientific">Oryza punctata</name>
    <name type="common">Red rice</name>
    <dbReference type="NCBI Taxonomy" id="4537"/>
    <lineage>
        <taxon>Eukaryota</taxon>
        <taxon>Viridiplantae</taxon>
        <taxon>Streptophyta</taxon>
        <taxon>Embryophyta</taxon>
        <taxon>Tracheophyta</taxon>
        <taxon>Spermatophyta</taxon>
        <taxon>Magnoliopsida</taxon>
        <taxon>Liliopsida</taxon>
        <taxon>Poales</taxon>
        <taxon>Poaceae</taxon>
        <taxon>BOP clade</taxon>
        <taxon>Oryzoideae</taxon>
        <taxon>Oryzeae</taxon>
        <taxon>Oryzinae</taxon>
        <taxon>Oryza</taxon>
    </lineage>
</organism>
<evidence type="ECO:0000256" key="1">
    <source>
        <dbReference type="SAM" id="MobiDB-lite"/>
    </source>
</evidence>
<protein>
    <submittedName>
        <fullName evidence="2">Uncharacterized protein</fullName>
    </submittedName>
</protein>
<evidence type="ECO:0000313" key="2">
    <source>
        <dbReference type="EnsemblPlants" id="OPUNC01G37280.1"/>
    </source>
</evidence>
<accession>A0A0E0JRG8</accession>
<name>A0A0E0JRG8_ORYPU</name>
<dbReference type="AlphaFoldDB" id="A0A0E0JRG8"/>
<reference evidence="2" key="1">
    <citation type="submission" date="2015-04" db="UniProtKB">
        <authorList>
            <consortium name="EnsemblPlants"/>
        </authorList>
    </citation>
    <scope>IDENTIFICATION</scope>
</reference>
<reference evidence="2" key="2">
    <citation type="submission" date="2018-05" db="EMBL/GenBank/DDBJ databases">
        <title>OpunRS2 (Oryza punctata Reference Sequence Version 2).</title>
        <authorList>
            <person name="Zhang J."/>
            <person name="Kudrna D."/>
            <person name="Lee S."/>
            <person name="Talag J."/>
            <person name="Welchert J."/>
            <person name="Wing R.A."/>
        </authorList>
    </citation>
    <scope>NUCLEOTIDE SEQUENCE [LARGE SCALE GENOMIC DNA]</scope>
</reference>
<evidence type="ECO:0000313" key="3">
    <source>
        <dbReference type="Proteomes" id="UP000026962"/>
    </source>
</evidence>
<sequence>MGPTYQGDNLITSLPSSSLSHTLFSSGRAGRLGETGEEEVRWPATRQRGRRGDATAVAATATGRAQVGAAAVGTEAKAGPGAAAVGAEVEAGVMVVGAEAGAPSSTTYPPLFTSLLHTPQMAPSASLPPGACRRGSVVAAAGSTSARLRRPGVARTCGDEWMTLWGRGSDDNLLAFNVDFTYYFMY</sequence>
<dbReference type="Gramene" id="OPUNC01G37280.1">
    <property type="protein sequence ID" value="OPUNC01G37280.1"/>
    <property type="gene ID" value="OPUNC01G37280"/>
</dbReference>